<comment type="similarity">
    <text evidence="1">Belongs to the 'phage' integrase family.</text>
</comment>
<dbReference type="Proteomes" id="UP000245263">
    <property type="component" value="Chromosome 1"/>
</dbReference>
<gene>
    <name evidence="6" type="ORF">LPTSP3_g30830</name>
</gene>
<reference evidence="6 7" key="1">
    <citation type="submission" date="2021-08" db="EMBL/GenBank/DDBJ databases">
        <title>Complete genome sequence of Leptospira kobayashii strain E30.</title>
        <authorList>
            <person name="Nakao R."/>
            <person name="Nakamura S."/>
            <person name="Masuzawa T."/>
            <person name="Koizumi N."/>
        </authorList>
    </citation>
    <scope>NUCLEOTIDE SEQUENCE [LARGE SCALE GENOMIC DNA]</scope>
    <source>
        <strain evidence="6 7">E30</strain>
    </source>
</reference>
<dbReference type="PANTHER" id="PTHR30349">
    <property type="entry name" value="PHAGE INTEGRASE-RELATED"/>
    <property type="match status" value="1"/>
</dbReference>
<keyword evidence="4" id="KW-0233">DNA recombination</keyword>
<dbReference type="RefSeq" id="WP_341461785.1">
    <property type="nucleotide sequence ID" value="NZ_AP025028.1"/>
</dbReference>
<keyword evidence="7" id="KW-1185">Reference proteome</keyword>
<evidence type="ECO:0000313" key="6">
    <source>
        <dbReference type="EMBL" id="BDA80153.1"/>
    </source>
</evidence>
<organism evidence="6 7">
    <name type="scientific">Leptospira kobayashii</name>
    <dbReference type="NCBI Taxonomy" id="1917830"/>
    <lineage>
        <taxon>Bacteria</taxon>
        <taxon>Pseudomonadati</taxon>
        <taxon>Spirochaetota</taxon>
        <taxon>Spirochaetia</taxon>
        <taxon>Leptospirales</taxon>
        <taxon>Leptospiraceae</taxon>
        <taxon>Leptospira</taxon>
    </lineage>
</organism>
<evidence type="ECO:0000256" key="4">
    <source>
        <dbReference type="ARBA" id="ARBA00023172"/>
    </source>
</evidence>
<evidence type="ECO:0000256" key="2">
    <source>
        <dbReference type="ARBA" id="ARBA00022908"/>
    </source>
</evidence>
<dbReference type="PROSITE" id="PS51898">
    <property type="entry name" value="TYR_RECOMBINASE"/>
    <property type="match status" value="1"/>
</dbReference>
<dbReference type="PANTHER" id="PTHR30349:SF64">
    <property type="entry name" value="PROPHAGE INTEGRASE INTD-RELATED"/>
    <property type="match status" value="1"/>
</dbReference>
<proteinExistence type="inferred from homology"/>
<name>A0ABM7USK9_9LEPT</name>
<dbReference type="SUPFAM" id="SSF56349">
    <property type="entry name" value="DNA breaking-rejoining enzymes"/>
    <property type="match status" value="1"/>
</dbReference>
<dbReference type="InterPro" id="IPR011010">
    <property type="entry name" value="DNA_brk_join_enz"/>
</dbReference>
<evidence type="ECO:0000313" key="7">
    <source>
        <dbReference type="Proteomes" id="UP000245263"/>
    </source>
</evidence>
<dbReference type="InterPro" id="IPR050090">
    <property type="entry name" value="Tyrosine_recombinase_XerCD"/>
</dbReference>
<keyword evidence="2" id="KW-0229">DNA integration</keyword>
<dbReference type="InterPro" id="IPR010998">
    <property type="entry name" value="Integrase_recombinase_N"/>
</dbReference>
<sequence>MDSILELKYSPEDSRYILYFPYRAEWVRLAKSIPGRRYDWNRNVWSFPQDPVTFKIILKTFYDTPIRFNIKEIPRSVKILADLHQAMRARNYSFQTARTYYHWIIQICFHFRKLPYQITKDEIIEFTDYSIEIKSLSAASIRSMRQAYLFYFKVVRCQFPDLSFPRMKKENTLPEVLSESEVKKILNAPANPKHKLLLKLAYSAGLRVSETVHLKISDIDFDRKMIRIEQAKGKKDRYSLLADSLCEELKEYLLYRKKVLQFRPISSVERSPVLKNEWLFPGSGTTRLSIRSAEKIFETSKQKTGITKKVSFHSLRHAFATHLLEQGTDLRMIQTLLGHMSVRTTQIYAKVSRSQLTKIRSPFDRIG</sequence>
<dbReference type="Gene3D" id="1.10.150.130">
    <property type="match status" value="1"/>
</dbReference>
<keyword evidence="3" id="KW-0238">DNA-binding</keyword>
<evidence type="ECO:0000256" key="3">
    <source>
        <dbReference type="ARBA" id="ARBA00023125"/>
    </source>
</evidence>
<dbReference type="InterPro" id="IPR002104">
    <property type="entry name" value="Integrase_catalytic"/>
</dbReference>
<evidence type="ECO:0000259" key="5">
    <source>
        <dbReference type="PROSITE" id="PS51898"/>
    </source>
</evidence>
<dbReference type="Gene3D" id="1.10.443.10">
    <property type="entry name" value="Intergrase catalytic core"/>
    <property type="match status" value="1"/>
</dbReference>
<dbReference type="InterPro" id="IPR013762">
    <property type="entry name" value="Integrase-like_cat_sf"/>
</dbReference>
<dbReference type="Pfam" id="PF13495">
    <property type="entry name" value="Phage_int_SAM_4"/>
    <property type="match status" value="1"/>
</dbReference>
<dbReference type="EMBL" id="AP025028">
    <property type="protein sequence ID" value="BDA80153.1"/>
    <property type="molecule type" value="Genomic_DNA"/>
</dbReference>
<evidence type="ECO:0000256" key="1">
    <source>
        <dbReference type="ARBA" id="ARBA00008857"/>
    </source>
</evidence>
<feature type="domain" description="Tyr recombinase" evidence="5">
    <location>
        <begin position="172"/>
        <end position="361"/>
    </location>
</feature>
<dbReference type="InterPro" id="IPR004107">
    <property type="entry name" value="Integrase_SAM-like_N"/>
</dbReference>
<accession>A0ABM7USK9</accession>
<dbReference type="Pfam" id="PF00589">
    <property type="entry name" value="Phage_integrase"/>
    <property type="match status" value="1"/>
</dbReference>
<protein>
    <submittedName>
        <fullName evidence="6">Integrase</fullName>
    </submittedName>
</protein>